<reference evidence="3 4" key="1">
    <citation type="submission" date="2019-03" db="EMBL/GenBank/DDBJ databases">
        <title>Genomic Encyclopedia of Type Strains, Phase IV (KMG-IV): sequencing the most valuable type-strain genomes for metagenomic binning, comparative biology and taxonomic classification.</title>
        <authorList>
            <person name="Goeker M."/>
        </authorList>
    </citation>
    <scope>NUCLEOTIDE SEQUENCE [LARGE SCALE GENOMIC DNA]</scope>
    <source>
        <strain evidence="3 4">DSM 13605</strain>
    </source>
</reference>
<comment type="caution">
    <text evidence="3">The sequence shown here is derived from an EMBL/GenBank/DDBJ whole genome shotgun (WGS) entry which is preliminary data.</text>
</comment>
<evidence type="ECO:0000313" key="3">
    <source>
        <dbReference type="EMBL" id="TCT24371.1"/>
    </source>
</evidence>
<dbReference type="EMBL" id="SMAP01000004">
    <property type="protein sequence ID" value="TCT24371.1"/>
    <property type="molecule type" value="Genomic_DNA"/>
</dbReference>
<dbReference type="InterPro" id="IPR000253">
    <property type="entry name" value="FHA_dom"/>
</dbReference>
<sequence>MKLVFPGGEHSPRLLEEGVTRIGSDPECGIRLEQPGVLPLHCELRVVGARVLLQAAPEAALRVNDRPVQGLIALRPGDSLGIAGVQARLAALPPGVLPKAREEASAPMAAEPADEAGLTRVRPVLPRFVLRGVSGPMLGRSHPLAGVATVGRAPECTLQIEEAGLSRQHARLVPVADGVQVEDTGSTNGTFLNGRRILQGLAVAGDEIAFDTVRFRVLDSTRSELQQLSPRTGGFRMPLWWWVAAAAALAALAWAVFWLR</sequence>
<dbReference type="Proteomes" id="UP000295414">
    <property type="component" value="Unassembled WGS sequence"/>
</dbReference>
<evidence type="ECO:0000259" key="2">
    <source>
        <dbReference type="PROSITE" id="PS50006"/>
    </source>
</evidence>
<proteinExistence type="predicted"/>
<dbReference type="PANTHER" id="PTHR23308">
    <property type="entry name" value="NUCLEAR INHIBITOR OF PROTEIN PHOSPHATASE-1"/>
    <property type="match status" value="1"/>
</dbReference>
<keyword evidence="1" id="KW-0812">Transmembrane</keyword>
<keyword evidence="1" id="KW-0472">Membrane</keyword>
<evidence type="ECO:0000313" key="4">
    <source>
        <dbReference type="Proteomes" id="UP000295414"/>
    </source>
</evidence>
<organism evidence="3 4">
    <name type="scientific">Thermomonas haemolytica</name>
    <dbReference type="NCBI Taxonomy" id="141949"/>
    <lineage>
        <taxon>Bacteria</taxon>
        <taxon>Pseudomonadati</taxon>
        <taxon>Pseudomonadota</taxon>
        <taxon>Gammaproteobacteria</taxon>
        <taxon>Lysobacterales</taxon>
        <taxon>Lysobacteraceae</taxon>
        <taxon>Thermomonas</taxon>
    </lineage>
</organism>
<feature type="domain" description="FHA" evidence="2">
    <location>
        <begin position="148"/>
        <end position="197"/>
    </location>
</feature>
<dbReference type="RefSeq" id="WP_114960273.1">
    <property type="nucleotide sequence ID" value="NZ_MSZW01000033.1"/>
</dbReference>
<dbReference type="SUPFAM" id="SSF49879">
    <property type="entry name" value="SMAD/FHA domain"/>
    <property type="match status" value="2"/>
</dbReference>
<dbReference type="CDD" id="cd00060">
    <property type="entry name" value="FHA"/>
    <property type="match status" value="2"/>
</dbReference>
<accession>A0A4R3N7G3</accession>
<dbReference type="Gene3D" id="2.60.200.20">
    <property type="match status" value="2"/>
</dbReference>
<dbReference type="SMART" id="SM00240">
    <property type="entry name" value="FHA"/>
    <property type="match status" value="2"/>
</dbReference>
<keyword evidence="1" id="KW-1133">Transmembrane helix</keyword>
<dbReference type="InterPro" id="IPR008984">
    <property type="entry name" value="SMAD_FHA_dom_sf"/>
</dbReference>
<dbReference type="AlphaFoldDB" id="A0A4R3N7G3"/>
<keyword evidence="4" id="KW-1185">Reference proteome</keyword>
<name>A0A4R3N7G3_9GAMM</name>
<dbReference type="PROSITE" id="PS50006">
    <property type="entry name" value="FHA_DOMAIN"/>
    <property type="match status" value="1"/>
</dbReference>
<gene>
    <name evidence="3" type="ORF">EDC34_10455</name>
</gene>
<dbReference type="InterPro" id="IPR050923">
    <property type="entry name" value="Cell_Proc_Reg/RNA_Proc"/>
</dbReference>
<protein>
    <submittedName>
        <fullName evidence="3">FHA domain-containing protein</fullName>
    </submittedName>
</protein>
<feature type="transmembrane region" description="Helical" evidence="1">
    <location>
        <begin position="239"/>
        <end position="259"/>
    </location>
</feature>
<evidence type="ECO:0000256" key="1">
    <source>
        <dbReference type="SAM" id="Phobius"/>
    </source>
</evidence>
<dbReference type="OrthoDB" id="9815482at2"/>
<dbReference type="Pfam" id="PF00498">
    <property type="entry name" value="FHA"/>
    <property type="match status" value="2"/>
</dbReference>